<dbReference type="AlphaFoldDB" id="A0A067N5F1"/>
<accession>A0A067N5F1</accession>
<dbReference type="Gene3D" id="3.30.40.10">
    <property type="entry name" value="Zinc/RING finger domain, C3HC4 (zinc finger)"/>
    <property type="match status" value="1"/>
</dbReference>
<feature type="domain" description="RING-type" evidence="1">
    <location>
        <begin position="53"/>
        <end position="81"/>
    </location>
</feature>
<dbReference type="Proteomes" id="UP000027073">
    <property type="component" value="Unassembled WGS sequence"/>
</dbReference>
<evidence type="ECO:0000313" key="2">
    <source>
        <dbReference type="EMBL" id="KDQ23079.1"/>
    </source>
</evidence>
<dbReference type="InterPro" id="IPR013083">
    <property type="entry name" value="Znf_RING/FYVE/PHD"/>
</dbReference>
<dbReference type="HOGENOM" id="CLU_013137_17_2_1"/>
<dbReference type="InParanoid" id="A0A067N5F1"/>
<proteinExistence type="predicted"/>
<gene>
    <name evidence="2" type="ORF">PLEOSDRAFT_1049851</name>
</gene>
<dbReference type="Pfam" id="PF17123">
    <property type="entry name" value="zf-RING_11"/>
    <property type="match status" value="1"/>
</dbReference>
<evidence type="ECO:0000259" key="1">
    <source>
        <dbReference type="Pfam" id="PF17123"/>
    </source>
</evidence>
<dbReference type="STRING" id="1137138.A0A067N5F1"/>
<reference evidence="3" key="1">
    <citation type="journal article" date="2014" name="Proc. Natl. Acad. Sci. U.S.A.">
        <title>Extensive sampling of basidiomycete genomes demonstrates inadequacy of the white-rot/brown-rot paradigm for wood decay fungi.</title>
        <authorList>
            <person name="Riley R."/>
            <person name="Salamov A.A."/>
            <person name="Brown D.W."/>
            <person name="Nagy L.G."/>
            <person name="Floudas D."/>
            <person name="Held B.W."/>
            <person name="Levasseur A."/>
            <person name="Lombard V."/>
            <person name="Morin E."/>
            <person name="Otillar R."/>
            <person name="Lindquist E.A."/>
            <person name="Sun H."/>
            <person name="LaButti K.M."/>
            <person name="Schmutz J."/>
            <person name="Jabbour D."/>
            <person name="Luo H."/>
            <person name="Baker S.E."/>
            <person name="Pisabarro A.G."/>
            <person name="Walton J.D."/>
            <person name="Blanchette R.A."/>
            <person name="Henrissat B."/>
            <person name="Martin F."/>
            <person name="Cullen D."/>
            <person name="Hibbett D.S."/>
            <person name="Grigoriev I.V."/>
        </authorList>
    </citation>
    <scope>NUCLEOTIDE SEQUENCE [LARGE SCALE GENOMIC DNA]</scope>
    <source>
        <strain evidence="3">PC15</strain>
    </source>
</reference>
<dbReference type="InterPro" id="IPR001841">
    <property type="entry name" value="Znf_RING"/>
</dbReference>
<dbReference type="VEuPathDB" id="FungiDB:PLEOSDRAFT_1049851"/>
<dbReference type="EMBL" id="KL198013">
    <property type="protein sequence ID" value="KDQ23079.1"/>
    <property type="molecule type" value="Genomic_DNA"/>
</dbReference>
<protein>
    <recommendedName>
        <fullName evidence="1">RING-type domain-containing protein</fullName>
    </recommendedName>
</protein>
<dbReference type="SUPFAM" id="SSF57850">
    <property type="entry name" value="RING/U-box"/>
    <property type="match status" value="1"/>
</dbReference>
<dbReference type="OrthoDB" id="8062037at2759"/>
<feature type="non-terminal residue" evidence="2">
    <location>
        <position position="1"/>
    </location>
</feature>
<name>A0A067N5F1_PLEO1</name>
<sequence length="95" mass="10523">QRDEDLDTSYEGLLSLAATLGDAKPKSTPEHVVAGLPTGFYKDWATSDSDHRCPICLDDYKPLDPVLKLPACNHWLHKVCLEVRGYLCLLLGTPN</sequence>
<evidence type="ECO:0000313" key="3">
    <source>
        <dbReference type="Proteomes" id="UP000027073"/>
    </source>
</evidence>
<organism evidence="2 3">
    <name type="scientific">Pleurotus ostreatus (strain PC15)</name>
    <name type="common">Oyster mushroom</name>
    <dbReference type="NCBI Taxonomy" id="1137138"/>
    <lineage>
        <taxon>Eukaryota</taxon>
        <taxon>Fungi</taxon>
        <taxon>Dikarya</taxon>
        <taxon>Basidiomycota</taxon>
        <taxon>Agaricomycotina</taxon>
        <taxon>Agaricomycetes</taxon>
        <taxon>Agaricomycetidae</taxon>
        <taxon>Agaricales</taxon>
        <taxon>Pleurotineae</taxon>
        <taxon>Pleurotaceae</taxon>
        <taxon>Pleurotus</taxon>
    </lineage>
</organism>